<protein>
    <submittedName>
        <fullName evidence="1">Uncharacterized protein</fullName>
    </submittedName>
</protein>
<gene>
    <name evidence="1" type="ORF">SDC9_63718</name>
</gene>
<organism evidence="1">
    <name type="scientific">bioreactor metagenome</name>
    <dbReference type="NCBI Taxonomy" id="1076179"/>
    <lineage>
        <taxon>unclassified sequences</taxon>
        <taxon>metagenomes</taxon>
        <taxon>ecological metagenomes</taxon>
    </lineage>
</organism>
<dbReference type="AlphaFoldDB" id="A0A644XMC8"/>
<proteinExistence type="predicted"/>
<comment type="caution">
    <text evidence="1">The sequence shown here is derived from an EMBL/GenBank/DDBJ whole genome shotgun (WGS) entry which is preliminary data.</text>
</comment>
<evidence type="ECO:0000313" key="1">
    <source>
        <dbReference type="EMBL" id="MPM17330.1"/>
    </source>
</evidence>
<reference evidence="1" key="1">
    <citation type="submission" date="2019-08" db="EMBL/GenBank/DDBJ databases">
        <authorList>
            <person name="Kucharzyk K."/>
            <person name="Murdoch R.W."/>
            <person name="Higgins S."/>
            <person name="Loffler F."/>
        </authorList>
    </citation>
    <scope>NUCLEOTIDE SEQUENCE</scope>
</reference>
<sequence>MQFSFQAQDTTQSISQTFFRDDAVLVTFQHEAEVLFDVVEEQEHIAAGSDRFRNVIFTAHSGRHTQHVRCIRDDQAVEA</sequence>
<name>A0A644XMC8_9ZZZZ</name>
<accession>A0A644XMC8</accession>
<dbReference type="EMBL" id="VSSQ01002776">
    <property type="protein sequence ID" value="MPM17330.1"/>
    <property type="molecule type" value="Genomic_DNA"/>
</dbReference>